<dbReference type="Gene3D" id="3.30.420.10">
    <property type="entry name" value="Ribonuclease H-like superfamily/Ribonuclease H"/>
    <property type="match status" value="1"/>
</dbReference>
<sequence length="191" mass="21311">MHSSTTDGRSIRFLNIVDEYTRLCLSIKVGRSIPSEDAIDALAALFSIHGVPKRIRCDNGPEFISTAIKSWLEALSVDVFYIESGSPWQNGLCESFNGKLRDEYLHQAELLSVADARVQARAWREDYNGHRPHSSLGCLTTKEFALRCAVTCFLNDPFIPPGTANGGIPVWLTMATVCKFHLNGYWFINAN</sequence>
<dbReference type="KEGG" id="ahel:Q31a_41540"/>
<gene>
    <name evidence="2" type="ORF">Q31a_41540</name>
</gene>
<evidence type="ECO:0000259" key="1">
    <source>
        <dbReference type="PROSITE" id="PS50994"/>
    </source>
</evidence>
<dbReference type="GO" id="GO:0015074">
    <property type="term" value="P:DNA integration"/>
    <property type="evidence" value="ECO:0007669"/>
    <property type="project" value="InterPro"/>
</dbReference>
<dbReference type="GO" id="GO:0003676">
    <property type="term" value="F:nucleic acid binding"/>
    <property type="evidence" value="ECO:0007669"/>
    <property type="project" value="InterPro"/>
</dbReference>
<dbReference type="EMBL" id="CP036298">
    <property type="protein sequence ID" value="QDV25826.1"/>
    <property type="molecule type" value="Genomic_DNA"/>
</dbReference>
<dbReference type="InterPro" id="IPR012337">
    <property type="entry name" value="RNaseH-like_sf"/>
</dbReference>
<proteinExistence type="predicted"/>
<feature type="domain" description="Integrase catalytic" evidence="1">
    <location>
        <begin position="1"/>
        <end position="148"/>
    </location>
</feature>
<dbReference type="Pfam" id="PF13683">
    <property type="entry name" value="rve_3"/>
    <property type="match status" value="1"/>
</dbReference>
<dbReference type="SUPFAM" id="SSF53098">
    <property type="entry name" value="Ribonuclease H-like"/>
    <property type="match status" value="1"/>
</dbReference>
<dbReference type="Proteomes" id="UP000318017">
    <property type="component" value="Chromosome"/>
</dbReference>
<organism evidence="2 3">
    <name type="scientific">Aureliella helgolandensis</name>
    <dbReference type="NCBI Taxonomy" id="2527968"/>
    <lineage>
        <taxon>Bacteria</taxon>
        <taxon>Pseudomonadati</taxon>
        <taxon>Planctomycetota</taxon>
        <taxon>Planctomycetia</taxon>
        <taxon>Pirellulales</taxon>
        <taxon>Pirellulaceae</taxon>
        <taxon>Aureliella</taxon>
    </lineage>
</organism>
<evidence type="ECO:0000313" key="2">
    <source>
        <dbReference type="EMBL" id="QDV25826.1"/>
    </source>
</evidence>
<dbReference type="InterPro" id="IPR036397">
    <property type="entry name" value="RNaseH_sf"/>
</dbReference>
<keyword evidence="3" id="KW-1185">Reference proteome</keyword>
<dbReference type="PROSITE" id="PS50994">
    <property type="entry name" value="INTEGRASE"/>
    <property type="match status" value="1"/>
</dbReference>
<dbReference type="PANTHER" id="PTHR47515">
    <property type="entry name" value="LOW CALCIUM RESPONSE LOCUS PROTEIN T"/>
    <property type="match status" value="1"/>
</dbReference>
<protein>
    <submittedName>
        <fullName evidence="2">Integrase core domain protein</fullName>
    </submittedName>
</protein>
<evidence type="ECO:0000313" key="3">
    <source>
        <dbReference type="Proteomes" id="UP000318017"/>
    </source>
</evidence>
<dbReference type="InterPro" id="IPR001584">
    <property type="entry name" value="Integrase_cat-core"/>
</dbReference>
<dbReference type="AlphaFoldDB" id="A0A518GB36"/>
<dbReference type="PANTHER" id="PTHR47515:SF1">
    <property type="entry name" value="BLR2054 PROTEIN"/>
    <property type="match status" value="1"/>
</dbReference>
<reference evidence="2 3" key="1">
    <citation type="submission" date="2019-02" db="EMBL/GenBank/DDBJ databases">
        <title>Deep-cultivation of Planctomycetes and their phenomic and genomic characterization uncovers novel biology.</title>
        <authorList>
            <person name="Wiegand S."/>
            <person name="Jogler M."/>
            <person name="Boedeker C."/>
            <person name="Pinto D."/>
            <person name="Vollmers J."/>
            <person name="Rivas-Marin E."/>
            <person name="Kohn T."/>
            <person name="Peeters S.H."/>
            <person name="Heuer A."/>
            <person name="Rast P."/>
            <person name="Oberbeckmann S."/>
            <person name="Bunk B."/>
            <person name="Jeske O."/>
            <person name="Meyerdierks A."/>
            <person name="Storesund J.E."/>
            <person name="Kallscheuer N."/>
            <person name="Luecker S."/>
            <person name="Lage O.M."/>
            <person name="Pohl T."/>
            <person name="Merkel B.J."/>
            <person name="Hornburger P."/>
            <person name="Mueller R.-W."/>
            <person name="Bruemmer F."/>
            <person name="Labrenz M."/>
            <person name="Spormann A.M."/>
            <person name="Op den Camp H."/>
            <person name="Overmann J."/>
            <person name="Amann R."/>
            <person name="Jetten M.S.M."/>
            <person name="Mascher T."/>
            <person name="Medema M.H."/>
            <person name="Devos D.P."/>
            <person name="Kaster A.-K."/>
            <person name="Ovreas L."/>
            <person name="Rohde M."/>
            <person name="Galperin M.Y."/>
            <person name="Jogler C."/>
        </authorList>
    </citation>
    <scope>NUCLEOTIDE SEQUENCE [LARGE SCALE GENOMIC DNA]</scope>
    <source>
        <strain evidence="2 3">Q31a</strain>
    </source>
</reference>
<accession>A0A518GB36</accession>
<name>A0A518GB36_9BACT</name>